<comment type="caution">
    <text evidence="5">The sequence shown here is derived from an EMBL/GenBank/DDBJ whole genome shotgun (WGS) entry which is preliminary data.</text>
</comment>
<dbReference type="InterPro" id="IPR027275">
    <property type="entry name" value="PRC-brl_dom"/>
</dbReference>
<dbReference type="PANTHER" id="PTHR38593:SF1">
    <property type="entry name" value="BLR2558 PROTEIN"/>
    <property type="match status" value="1"/>
</dbReference>
<keyword evidence="6" id="KW-1185">Reference proteome</keyword>
<feature type="signal peptide" evidence="2">
    <location>
        <begin position="1"/>
        <end position="23"/>
    </location>
</feature>
<feature type="domain" description="PRC-barrel" evidence="3">
    <location>
        <begin position="235"/>
        <end position="307"/>
    </location>
</feature>
<dbReference type="Proteomes" id="UP000280346">
    <property type="component" value="Unassembled WGS sequence"/>
</dbReference>
<feature type="region of interest" description="Disordered" evidence="1">
    <location>
        <begin position="319"/>
        <end position="346"/>
    </location>
</feature>
<feature type="compositionally biased region" description="Low complexity" evidence="1">
    <location>
        <begin position="35"/>
        <end position="55"/>
    </location>
</feature>
<evidence type="ECO:0000259" key="3">
    <source>
        <dbReference type="Pfam" id="PF05239"/>
    </source>
</evidence>
<gene>
    <name evidence="5" type="ORF">EJ913_11740</name>
</gene>
<proteinExistence type="predicted"/>
<keyword evidence="2" id="KW-0732">Signal</keyword>
<dbReference type="PANTHER" id="PTHR38593">
    <property type="entry name" value="BLR2558 PROTEIN"/>
    <property type="match status" value="1"/>
</dbReference>
<evidence type="ECO:0000259" key="4">
    <source>
        <dbReference type="Pfam" id="PF13628"/>
    </source>
</evidence>
<dbReference type="RefSeq" id="WP_126997994.1">
    <property type="nucleotide sequence ID" value="NZ_JBNPXW010000003.1"/>
</dbReference>
<dbReference type="EMBL" id="RZIJ01000008">
    <property type="protein sequence ID" value="RUQ71330.1"/>
    <property type="molecule type" value="Genomic_DNA"/>
</dbReference>
<protein>
    <submittedName>
        <fullName evidence="5">DUF4142 domain-containing protein</fullName>
    </submittedName>
</protein>
<evidence type="ECO:0000313" key="5">
    <source>
        <dbReference type="EMBL" id="RUQ71330.1"/>
    </source>
</evidence>
<dbReference type="OrthoDB" id="9101320at2"/>
<reference evidence="5 6" key="1">
    <citation type="submission" date="2018-12" db="EMBL/GenBank/DDBJ databases">
        <authorList>
            <person name="Yang Y."/>
        </authorList>
    </citation>
    <scope>NUCLEOTIDE SEQUENCE [LARGE SCALE GENOMIC DNA]</scope>
    <source>
        <strain evidence="5 6">GSF71</strain>
    </source>
</reference>
<dbReference type="Pfam" id="PF05239">
    <property type="entry name" value="PRC"/>
    <property type="match status" value="1"/>
</dbReference>
<dbReference type="Gene3D" id="2.30.30.240">
    <property type="entry name" value="PRC-barrel domain"/>
    <property type="match status" value="1"/>
</dbReference>
<dbReference type="InterPro" id="IPR025419">
    <property type="entry name" value="DUF4142"/>
</dbReference>
<dbReference type="SUPFAM" id="SSF50346">
    <property type="entry name" value="PRC-barrel domain"/>
    <property type="match status" value="1"/>
</dbReference>
<dbReference type="Pfam" id="PF13628">
    <property type="entry name" value="DUF4142"/>
    <property type="match status" value="1"/>
</dbReference>
<dbReference type="Gene3D" id="1.20.1260.10">
    <property type="match status" value="1"/>
</dbReference>
<dbReference type="AlphaFoldDB" id="A0A433J963"/>
<feature type="compositionally biased region" description="Basic and acidic residues" evidence="1">
    <location>
        <begin position="327"/>
        <end position="346"/>
    </location>
</feature>
<dbReference type="InterPro" id="IPR011033">
    <property type="entry name" value="PRC_barrel-like_sf"/>
</dbReference>
<dbReference type="InterPro" id="IPR012347">
    <property type="entry name" value="Ferritin-like"/>
</dbReference>
<feature type="chain" id="PRO_5019034937" evidence="2">
    <location>
        <begin position="24"/>
        <end position="346"/>
    </location>
</feature>
<sequence length="346" mass="36291">MKRQLLLTAATVVLLATPAIGMAQQPNPTAPPATPTQAAPSQAAPSQAAPSQAAPGQGQLSAQDRGFVEKAAISDQFEIQAGKLATEKGQKAEVKTLGRSMVTDHGKTAETMKSLAKTKSVALPTALDAEHKQKLDRLSGLSGAAFDSAYVQGQLDAHRTAVALFDTQIKEGQDNDLKQFAQKTLPTLQEHLHHVQTLLPSVASTAPNEGTHGMQTSSVLPDGTLANAAQAPQKVSFNNLIGTDIYGENGNKLGDVSDVILDPQSGAATAVILNRGGVLGIGAKQIALDYALLDTTGERVVARQLTDDQVKAMPEFRYEDTTVSLGERSRKSGTDKSGADAPRTQE</sequence>
<accession>A0A433J963</accession>
<evidence type="ECO:0000313" key="6">
    <source>
        <dbReference type="Proteomes" id="UP000280346"/>
    </source>
</evidence>
<name>A0A433J963_9PROT</name>
<evidence type="ECO:0000256" key="2">
    <source>
        <dbReference type="SAM" id="SignalP"/>
    </source>
</evidence>
<feature type="domain" description="DUF4142" evidence="4">
    <location>
        <begin position="63"/>
        <end position="198"/>
    </location>
</feature>
<organism evidence="5 6">
    <name type="scientific">Azospirillum doebereinerae</name>
    <dbReference type="NCBI Taxonomy" id="92933"/>
    <lineage>
        <taxon>Bacteria</taxon>
        <taxon>Pseudomonadati</taxon>
        <taxon>Pseudomonadota</taxon>
        <taxon>Alphaproteobacteria</taxon>
        <taxon>Rhodospirillales</taxon>
        <taxon>Azospirillaceae</taxon>
        <taxon>Azospirillum</taxon>
    </lineage>
</organism>
<evidence type="ECO:0000256" key="1">
    <source>
        <dbReference type="SAM" id="MobiDB-lite"/>
    </source>
</evidence>
<feature type="region of interest" description="Disordered" evidence="1">
    <location>
        <begin position="24"/>
        <end position="62"/>
    </location>
</feature>